<feature type="compositionally biased region" description="Low complexity" evidence="1">
    <location>
        <begin position="233"/>
        <end position="252"/>
    </location>
</feature>
<reference evidence="2 3" key="1">
    <citation type="journal article" date="2010" name="Plant Cell">
        <title>The Chlorella variabilis NC64A genome reveals adaptation to photosymbiosis, coevolution with viruses, and cryptic sex.</title>
        <authorList>
            <person name="Blanc G."/>
            <person name="Duncan G."/>
            <person name="Agarkova I."/>
            <person name="Borodovsky M."/>
            <person name="Gurnon J."/>
            <person name="Kuo A."/>
            <person name="Lindquist E."/>
            <person name="Lucas S."/>
            <person name="Pangilinan J."/>
            <person name="Polle J."/>
            <person name="Salamov A."/>
            <person name="Terry A."/>
            <person name="Yamada T."/>
            <person name="Dunigan D.D."/>
            <person name="Grigoriev I.V."/>
            <person name="Claverie J.M."/>
            <person name="Van Etten J.L."/>
        </authorList>
    </citation>
    <scope>NUCLEOTIDE SEQUENCE [LARGE SCALE GENOMIC DNA]</scope>
    <source>
        <strain evidence="2 3">NC64A</strain>
    </source>
</reference>
<dbReference type="OrthoDB" id="530906at2759"/>
<dbReference type="PANTHER" id="PTHR31385">
    <property type="entry name" value="PUTATIVE (DUF220)-RELATED"/>
    <property type="match status" value="1"/>
</dbReference>
<keyword evidence="3" id="KW-1185">Reference proteome</keyword>
<evidence type="ECO:0000313" key="3">
    <source>
        <dbReference type="Proteomes" id="UP000008141"/>
    </source>
</evidence>
<evidence type="ECO:0000256" key="1">
    <source>
        <dbReference type="SAM" id="MobiDB-lite"/>
    </source>
</evidence>
<gene>
    <name evidence="2" type="ORF">CHLNCDRAFT_57275</name>
</gene>
<dbReference type="PANTHER" id="PTHR31385:SF1">
    <property type="entry name" value="PUTATIVE (DUF220)-RELATED"/>
    <property type="match status" value="1"/>
</dbReference>
<feature type="region of interest" description="Disordered" evidence="1">
    <location>
        <begin position="228"/>
        <end position="277"/>
    </location>
</feature>
<dbReference type="InParanoid" id="E1Z9C6"/>
<dbReference type="SUPFAM" id="SSF55961">
    <property type="entry name" value="Bet v1-like"/>
    <property type="match status" value="1"/>
</dbReference>
<dbReference type="STRING" id="554065.E1Z9C6"/>
<organism evidence="3">
    <name type="scientific">Chlorella variabilis</name>
    <name type="common">Green alga</name>
    <dbReference type="NCBI Taxonomy" id="554065"/>
    <lineage>
        <taxon>Eukaryota</taxon>
        <taxon>Viridiplantae</taxon>
        <taxon>Chlorophyta</taxon>
        <taxon>core chlorophytes</taxon>
        <taxon>Trebouxiophyceae</taxon>
        <taxon>Chlorellales</taxon>
        <taxon>Chlorellaceae</taxon>
        <taxon>Chlorella clade</taxon>
        <taxon>Chlorella</taxon>
    </lineage>
</organism>
<protein>
    <recommendedName>
        <fullName evidence="4">Coenzyme Q-binding protein COQ10 START domain-containing protein</fullName>
    </recommendedName>
</protein>
<dbReference type="InterPro" id="IPR023393">
    <property type="entry name" value="START-like_dom_sf"/>
</dbReference>
<dbReference type="Proteomes" id="UP000008141">
    <property type="component" value="Unassembled WGS sequence"/>
</dbReference>
<accession>E1Z9C6</accession>
<sequence>MRKPSSLHSFPVGADILDADEARDEVDEEIHRNEDVSIKVTQSPGFLCHIEASAAFRMPAHTLYRQVITHPENSKIFRHMDRCSFRRVLHDDGHGRRTVKVAHEASWRFLWLKGTFTTKLDVEEDDNALTMDFRLDPSGGGIMKRFHGRWTIRPHPKDPQHASLSTLDQDLALGVYMPPPLYRILKRICCNQTKRIFEDVQKEAENINKGKPTLCPWEEVRDKQFGQDEDEAGAAAVQPAAAESRLVAAAEEAGAEETEPGTEAASLALGSLDLKQS</sequence>
<dbReference type="Gene3D" id="3.30.530.20">
    <property type="match status" value="1"/>
</dbReference>
<dbReference type="EMBL" id="GL433839">
    <property type="protein sequence ID" value="EFN57756.1"/>
    <property type="molecule type" value="Genomic_DNA"/>
</dbReference>
<evidence type="ECO:0008006" key="4">
    <source>
        <dbReference type="Google" id="ProtNLM"/>
    </source>
</evidence>
<dbReference type="AlphaFoldDB" id="E1Z9C6"/>
<name>E1Z9C6_CHLVA</name>
<dbReference type="RefSeq" id="XP_005849858.1">
    <property type="nucleotide sequence ID" value="XM_005849796.1"/>
</dbReference>
<evidence type="ECO:0000313" key="2">
    <source>
        <dbReference type="EMBL" id="EFN57756.1"/>
    </source>
</evidence>
<proteinExistence type="predicted"/>
<dbReference type="KEGG" id="cvr:CHLNCDRAFT_57275"/>
<dbReference type="GeneID" id="17357132"/>